<dbReference type="InterPro" id="IPR003018">
    <property type="entry name" value="GAF"/>
</dbReference>
<comment type="catalytic activity">
    <reaction evidence="1">
        <text>ATP + protein L-histidine = ADP + protein N-phospho-L-histidine.</text>
        <dbReference type="EC" id="2.7.13.3"/>
    </reaction>
</comment>
<reference evidence="13 16" key="2">
    <citation type="journal article" date="2019" name="Nat. Commun.">
        <title>A new type of DNA phosphorothioation-based antiviral system in archaea.</title>
        <authorList>
            <person name="Xiong L."/>
            <person name="Liu S."/>
            <person name="Chen S."/>
            <person name="Xiao Y."/>
            <person name="Zhu B."/>
            <person name="Gao Y."/>
            <person name="Zhang Y."/>
            <person name="Chen B."/>
            <person name="Luo J."/>
            <person name="Deng Z."/>
            <person name="Chen X."/>
            <person name="Wang L."/>
            <person name="Chen S."/>
        </authorList>
    </citation>
    <scope>NUCLEOTIDE SEQUENCE [LARGE SCALE GENOMIC DNA]</scope>
    <source>
        <strain evidence="13 16">CGMCC 1.10331</strain>
    </source>
</reference>
<dbReference type="GeneID" id="39856681"/>
<dbReference type="SMART" id="SM00065">
    <property type="entry name" value="GAF"/>
    <property type="match status" value="1"/>
</dbReference>
<dbReference type="Proteomes" id="UP000236740">
    <property type="component" value="Unassembled WGS sequence"/>
</dbReference>
<dbReference type="Pfam" id="PF00989">
    <property type="entry name" value="PAS"/>
    <property type="match status" value="1"/>
</dbReference>
<dbReference type="PANTHER" id="PTHR43711">
    <property type="entry name" value="TWO-COMPONENT HISTIDINE KINASE"/>
    <property type="match status" value="1"/>
</dbReference>
<dbReference type="SUPFAM" id="SSF55874">
    <property type="entry name" value="ATPase domain of HSP90 chaperone/DNA topoisomerase II/histidine kinase"/>
    <property type="match status" value="1"/>
</dbReference>
<dbReference type="InterPro" id="IPR000014">
    <property type="entry name" value="PAS"/>
</dbReference>
<dbReference type="InterPro" id="IPR005467">
    <property type="entry name" value="His_kinase_dom"/>
</dbReference>
<feature type="domain" description="Histidine kinase" evidence="9">
    <location>
        <begin position="427"/>
        <end position="622"/>
    </location>
</feature>
<dbReference type="SMART" id="SM00388">
    <property type="entry name" value="HisKA"/>
    <property type="match status" value="1"/>
</dbReference>
<dbReference type="EMBL" id="CP031311">
    <property type="protein sequence ID" value="QCC46423.1"/>
    <property type="molecule type" value="Genomic_DNA"/>
</dbReference>
<evidence type="ECO:0000313" key="14">
    <source>
        <dbReference type="EMBL" id="SEF99763.1"/>
    </source>
</evidence>
<dbReference type="OrthoDB" id="8127at2157"/>
<protein>
    <recommendedName>
        <fullName evidence="2">histidine kinase</fullName>
        <ecNumber evidence="2">2.7.13.3</ecNumber>
    </recommendedName>
</protein>
<dbReference type="SUPFAM" id="SSF52172">
    <property type="entry name" value="CheY-like"/>
    <property type="match status" value="1"/>
</dbReference>
<keyword evidence="3" id="KW-0597">Phosphoprotein</keyword>
<evidence type="ECO:0000256" key="6">
    <source>
        <dbReference type="ARBA" id="ARBA00023012"/>
    </source>
</evidence>
<feature type="region of interest" description="Disordered" evidence="8">
    <location>
        <begin position="314"/>
        <end position="333"/>
    </location>
</feature>
<evidence type="ECO:0000313" key="16">
    <source>
        <dbReference type="Proteomes" id="UP000296733"/>
    </source>
</evidence>
<dbReference type="InterPro" id="IPR036890">
    <property type="entry name" value="HATPase_C_sf"/>
</dbReference>
<evidence type="ECO:0000313" key="13">
    <source>
        <dbReference type="EMBL" id="QCC46423.1"/>
    </source>
</evidence>
<sequence>MERTPDRIRALYVGADPHAAAETAAALEREDASFDVDPATADDARSAVGATSYDCVVAAYDLGPTTGVELLRTVRSSRPDLPFVLYPSAGSEAVASDAIGAGVDDYVVRSESEGGHATLAERLRSVVGCGISEDDEARRLRTFRKAVEASGHSIYCTRTDGTITYVNPTFESVSGYAAEEAIGRTPRILKSGEHDEEFYADLWETILSGEVWRSELTNSTKDGERYVVDQTIAPVEGDDGEIERFVAVNAEITDRKRRERQLWGLYESMTGWLEADSRGEICSLVDRQLSELPGFETHAVYRYEESTDRLIHTLESGDRKPDSSAQRAGSGGRSIARDVFETKRARRCERIDDVDSDAECDVRSGLFVPVDSHGVLFVGSSDPDAFDATDEAVLSVFTAALAEVIDRIDYERELQERNDRLENFASVVSHDLRNPLSVADGYLELARETGSQAHLDEVERAHDRMARIVDDLLWLAREGRTIGELRPTSLPEVVERAWEHTNAPNATLRVDCTADIAADPDRLQQLFENLFRNAREHAGEDVSVRVGHLGDGPDFYVEDDGPGIPAAERDRVFETSYTTAEDGTGYGLSIVETVVEAHGWELRLTESDAGGARFEIRNVARAETT</sequence>
<evidence type="ECO:0000259" key="10">
    <source>
        <dbReference type="PROSITE" id="PS50110"/>
    </source>
</evidence>
<dbReference type="InterPro" id="IPR000700">
    <property type="entry name" value="PAS-assoc_C"/>
</dbReference>
<feature type="domain" description="PAC" evidence="12">
    <location>
        <begin position="212"/>
        <end position="264"/>
    </location>
</feature>
<dbReference type="PROSITE" id="PS50113">
    <property type="entry name" value="PAC"/>
    <property type="match status" value="1"/>
</dbReference>
<dbReference type="Pfam" id="PF13185">
    <property type="entry name" value="GAF_2"/>
    <property type="match status" value="1"/>
</dbReference>
<feature type="domain" description="PAS" evidence="11">
    <location>
        <begin position="139"/>
        <end position="185"/>
    </location>
</feature>
<evidence type="ECO:0000256" key="8">
    <source>
        <dbReference type="SAM" id="MobiDB-lite"/>
    </source>
</evidence>
<evidence type="ECO:0000256" key="7">
    <source>
        <dbReference type="PROSITE-ProRule" id="PRU00169"/>
    </source>
</evidence>
<comment type="caution">
    <text evidence="7">Lacks conserved residue(s) required for the propagation of feature annotation.</text>
</comment>
<dbReference type="InterPro" id="IPR004358">
    <property type="entry name" value="Sig_transdc_His_kin-like_C"/>
</dbReference>
<dbReference type="PROSITE" id="PS50112">
    <property type="entry name" value="PAS"/>
    <property type="match status" value="1"/>
</dbReference>
<dbReference type="Proteomes" id="UP000296733">
    <property type="component" value="Chromosome"/>
</dbReference>
<dbReference type="SMART" id="SM00387">
    <property type="entry name" value="HATPase_c"/>
    <property type="match status" value="1"/>
</dbReference>
<keyword evidence="6" id="KW-0902">Two-component regulatory system</keyword>
<evidence type="ECO:0000256" key="4">
    <source>
        <dbReference type="ARBA" id="ARBA00022679"/>
    </source>
</evidence>
<name>A0A1H5WK74_9EURY</name>
<dbReference type="PRINTS" id="PR00344">
    <property type="entry name" value="BCTRLSENSOR"/>
</dbReference>
<keyword evidence="15" id="KW-1185">Reference proteome</keyword>
<organism evidence="14 15">
    <name type="scientific">Halobellus limi</name>
    <dbReference type="NCBI Taxonomy" id="699433"/>
    <lineage>
        <taxon>Archaea</taxon>
        <taxon>Methanobacteriati</taxon>
        <taxon>Methanobacteriota</taxon>
        <taxon>Stenosarchaea group</taxon>
        <taxon>Halobacteria</taxon>
        <taxon>Halobacteriales</taxon>
        <taxon>Haloferacaceae</taxon>
        <taxon>Halobellus</taxon>
    </lineage>
</organism>
<dbReference type="Gene3D" id="3.40.50.2300">
    <property type="match status" value="1"/>
</dbReference>
<dbReference type="InterPro" id="IPR011006">
    <property type="entry name" value="CheY-like_superfamily"/>
</dbReference>
<dbReference type="PANTHER" id="PTHR43711:SF1">
    <property type="entry name" value="HISTIDINE KINASE 1"/>
    <property type="match status" value="1"/>
</dbReference>
<dbReference type="InterPro" id="IPR013767">
    <property type="entry name" value="PAS_fold"/>
</dbReference>
<dbReference type="Pfam" id="PF00512">
    <property type="entry name" value="HisKA"/>
    <property type="match status" value="1"/>
</dbReference>
<dbReference type="KEGG" id="hlm:DV707_01305"/>
<dbReference type="Pfam" id="PF02518">
    <property type="entry name" value="HATPase_c"/>
    <property type="match status" value="1"/>
</dbReference>
<evidence type="ECO:0000313" key="15">
    <source>
        <dbReference type="Proteomes" id="UP000236740"/>
    </source>
</evidence>
<dbReference type="Gene3D" id="1.10.287.130">
    <property type="match status" value="1"/>
</dbReference>
<evidence type="ECO:0000259" key="11">
    <source>
        <dbReference type="PROSITE" id="PS50112"/>
    </source>
</evidence>
<dbReference type="InterPro" id="IPR001610">
    <property type="entry name" value="PAC"/>
</dbReference>
<evidence type="ECO:0000259" key="12">
    <source>
        <dbReference type="PROSITE" id="PS50113"/>
    </source>
</evidence>
<feature type="domain" description="Response regulatory" evidence="10">
    <location>
        <begin position="9"/>
        <end position="124"/>
    </location>
</feature>
<dbReference type="EC" id="2.7.13.3" evidence="2"/>
<dbReference type="SUPFAM" id="SSF55785">
    <property type="entry name" value="PYP-like sensor domain (PAS domain)"/>
    <property type="match status" value="1"/>
</dbReference>
<evidence type="ECO:0000256" key="1">
    <source>
        <dbReference type="ARBA" id="ARBA00000085"/>
    </source>
</evidence>
<dbReference type="SUPFAM" id="SSF55781">
    <property type="entry name" value="GAF domain-like"/>
    <property type="match status" value="1"/>
</dbReference>
<dbReference type="SMART" id="SM00091">
    <property type="entry name" value="PAS"/>
    <property type="match status" value="1"/>
</dbReference>
<dbReference type="PROSITE" id="PS50109">
    <property type="entry name" value="HIS_KIN"/>
    <property type="match status" value="1"/>
</dbReference>
<keyword evidence="5" id="KW-0418">Kinase</keyword>
<evidence type="ECO:0000256" key="5">
    <source>
        <dbReference type="ARBA" id="ARBA00022777"/>
    </source>
</evidence>
<dbReference type="InterPro" id="IPR035965">
    <property type="entry name" value="PAS-like_dom_sf"/>
</dbReference>
<dbReference type="RefSeq" id="WP_103990979.1">
    <property type="nucleotide sequence ID" value="NZ_CP031311.1"/>
</dbReference>
<dbReference type="GO" id="GO:0006355">
    <property type="term" value="P:regulation of DNA-templated transcription"/>
    <property type="evidence" value="ECO:0007669"/>
    <property type="project" value="InterPro"/>
</dbReference>
<evidence type="ECO:0000259" key="9">
    <source>
        <dbReference type="PROSITE" id="PS50109"/>
    </source>
</evidence>
<dbReference type="Gene3D" id="3.30.450.20">
    <property type="entry name" value="PAS domain"/>
    <property type="match status" value="1"/>
</dbReference>
<dbReference type="InterPro" id="IPR003661">
    <property type="entry name" value="HisK_dim/P_dom"/>
</dbReference>
<evidence type="ECO:0000256" key="3">
    <source>
        <dbReference type="ARBA" id="ARBA00022553"/>
    </source>
</evidence>
<dbReference type="InterPro" id="IPR003594">
    <property type="entry name" value="HATPase_dom"/>
</dbReference>
<dbReference type="InterPro" id="IPR036097">
    <property type="entry name" value="HisK_dim/P_sf"/>
</dbReference>
<dbReference type="PROSITE" id="PS50110">
    <property type="entry name" value="RESPONSE_REGULATORY"/>
    <property type="match status" value="1"/>
</dbReference>
<dbReference type="CDD" id="cd00082">
    <property type="entry name" value="HisKA"/>
    <property type="match status" value="1"/>
</dbReference>
<dbReference type="GO" id="GO:0000155">
    <property type="term" value="F:phosphorelay sensor kinase activity"/>
    <property type="evidence" value="ECO:0007669"/>
    <property type="project" value="InterPro"/>
</dbReference>
<reference evidence="14 15" key="1">
    <citation type="submission" date="2016-10" db="EMBL/GenBank/DDBJ databases">
        <authorList>
            <person name="de Groot N.N."/>
        </authorList>
    </citation>
    <scope>NUCLEOTIDE SEQUENCE [LARGE SCALE GENOMIC DNA]</scope>
    <source>
        <strain evidence="14 15">CGMCC 1.10331</strain>
    </source>
</reference>
<evidence type="ECO:0000256" key="2">
    <source>
        <dbReference type="ARBA" id="ARBA00012438"/>
    </source>
</evidence>
<dbReference type="SUPFAM" id="SSF47384">
    <property type="entry name" value="Homodimeric domain of signal transducing histidine kinase"/>
    <property type="match status" value="1"/>
</dbReference>
<dbReference type="SMART" id="SM00086">
    <property type="entry name" value="PAC"/>
    <property type="match status" value="1"/>
</dbReference>
<keyword evidence="4" id="KW-0808">Transferase</keyword>
<dbReference type="AlphaFoldDB" id="A0A1H5WK74"/>
<dbReference type="NCBIfam" id="TIGR00229">
    <property type="entry name" value="sensory_box"/>
    <property type="match status" value="1"/>
</dbReference>
<dbReference type="InterPro" id="IPR001789">
    <property type="entry name" value="Sig_transdc_resp-reg_receiver"/>
</dbReference>
<dbReference type="CDD" id="cd00130">
    <property type="entry name" value="PAS"/>
    <property type="match status" value="1"/>
</dbReference>
<dbReference type="Gene3D" id="3.30.565.10">
    <property type="entry name" value="Histidine kinase-like ATPase, C-terminal domain"/>
    <property type="match status" value="1"/>
</dbReference>
<dbReference type="CDD" id="cd00156">
    <property type="entry name" value="REC"/>
    <property type="match status" value="1"/>
</dbReference>
<dbReference type="CDD" id="cd00075">
    <property type="entry name" value="HATPase"/>
    <property type="match status" value="1"/>
</dbReference>
<gene>
    <name evidence="13" type="ORF">DV707_01305</name>
    <name evidence="14" type="ORF">SAMN04488133_1300</name>
</gene>
<dbReference type="InterPro" id="IPR050736">
    <property type="entry name" value="Sensor_HK_Regulatory"/>
</dbReference>
<dbReference type="InterPro" id="IPR029016">
    <property type="entry name" value="GAF-like_dom_sf"/>
</dbReference>
<dbReference type="Gene3D" id="3.30.450.40">
    <property type="match status" value="1"/>
</dbReference>
<proteinExistence type="predicted"/>
<accession>A0A1H5WK74</accession>
<dbReference type="EMBL" id="FNVN01000001">
    <property type="protein sequence ID" value="SEF99763.1"/>
    <property type="molecule type" value="Genomic_DNA"/>
</dbReference>